<reference evidence="1" key="1">
    <citation type="journal article" date="2019" name="Environ. Microbiol.">
        <title>Fungal ecological strategies reflected in gene transcription - a case study of two litter decomposers.</title>
        <authorList>
            <person name="Barbi F."/>
            <person name="Kohler A."/>
            <person name="Barry K."/>
            <person name="Baskaran P."/>
            <person name="Daum C."/>
            <person name="Fauchery L."/>
            <person name="Ihrmark K."/>
            <person name="Kuo A."/>
            <person name="LaButti K."/>
            <person name="Lipzen A."/>
            <person name="Morin E."/>
            <person name="Grigoriev I.V."/>
            <person name="Henrissat B."/>
            <person name="Lindahl B."/>
            <person name="Martin F."/>
        </authorList>
    </citation>
    <scope>NUCLEOTIDE SEQUENCE</scope>
    <source>
        <strain evidence="1">JB14</strain>
    </source>
</reference>
<dbReference type="AlphaFoldDB" id="A0A6A4HXC7"/>
<protein>
    <submittedName>
        <fullName evidence="1">Uncharacterized protein</fullName>
    </submittedName>
</protein>
<sequence>MLTANIVVISIYSKNGGKAGAHAWVSSVTSIGSVSYLAVQTYEAYGCGRIFNTVHHKYAATVGVGLHHYSHIPSNTFLMVLSPGAVAVIQNGLRITEAAWNSHEKLLSEIEGIIEAVKKLNKVNKLWRKAKDVGTLADDDDGDEEEL</sequence>
<name>A0A6A4HXC7_9AGAR</name>
<keyword evidence="2" id="KW-1185">Reference proteome</keyword>
<dbReference type="EMBL" id="ML769441">
    <property type="protein sequence ID" value="KAE9401848.1"/>
    <property type="molecule type" value="Genomic_DNA"/>
</dbReference>
<accession>A0A6A4HXC7</accession>
<organism evidence="1 2">
    <name type="scientific">Gymnopus androsaceus JB14</name>
    <dbReference type="NCBI Taxonomy" id="1447944"/>
    <lineage>
        <taxon>Eukaryota</taxon>
        <taxon>Fungi</taxon>
        <taxon>Dikarya</taxon>
        <taxon>Basidiomycota</taxon>
        <taxon>Agaricomycotina</taxon>
        <taxon>Agaricomycetes</taxon>
        <taxon>Agaricomycetidae</taxon>
        <taxon>Agaricales</taxon>
        <taxon>Marasmiineae</taxon>
        <taxon>Omphalotaceae</taxon>
        <taxon>Gymnopus</taxon>
    </lineage>
</organism>
<proteinExistence type="predicted"/>
<dbReference type="OrthoDB" id="3132519at2759"/>
<evidence type="ECO:0000313" key="2">
    <source>
        <dbReference type="Proteomes" id="UP000799118"/>
    </source>
</evidence>
<evidence type="ECO:0000313" key="1">
    <source>
        <dbReference type="EMBL" id="KAE9401848.1"/>
    </source>
</evidence>
<gene>
    <name evidence="1" type="ORF">BT96DRAFT_817381</name>
</gene>
<dbReference type="Proteomes" id="UP000799118">
    <property type="component" value="Unassembled WGS sequence"/>
</dbReference>